<dbReference type="InterPro" id="IPR000160">
    <property type="entry name" value="GGDEF_dom"/>
</dbReference>
<dbReference type="Gene3D" id="3.30.70.270">
    <property type="match status" value="1"/>
</dbReference>
<dbReference type="SUPFAM" id="SSF55073">
    <property type="entry name" value="Nucleotide cyclase"/>
    <property type="match status" value="1"/>
</dbReference>
<organism evidence="4 5">
    <name type="scientific">Acinetobacter johnsonii</name>
    <dbReference type="NCBI Taxonomy" id="40214"/>
    <lineage>
        <taxon>Bacteria</taxon>
        <taxon>Pseudomonadati</taxon>
        <taxon>Pseudomonadota</taxon>
        <taxon>Gammaproteobacteria</taxon>
        <taxon>Moraxellales</taxon>
        <taxon>Moraxellaceae</taxon>
        <taxon>Acinetobacter</taxon>
    </lineage>
</organism>
<dbReference type="PROSITE" id="PS50887">
    <property type="entry name" value="GGDEF"/>
    <property type="match status" value="1"/>
</dbReference>
<gene>
    <name evidence="4" type="ORF">N5D11_16120</name>
</gene>
<dbReference type="NCBIfam" id="TIGR00254">
    <property type="entry name" value="GGDEF"/>
    <property type="match status" value="1"/>
</dbReference>
<dbReference type="InterPro" id="IPR043128">
    <property type="entry name" value="Rev_trsase/Diguanyl_cyclase"/>
</dbReference>
<evidence type="ECO:0000313" key="5">
    <source>
        <dbReference type="Proteomes" id="UP001161099"/>
    </source>
</evidence>
<dbReference type="GO" id="GO:0052621">
    <property type="term" value="F:diguanylate cyclase activity"/>
    <property type="evidence" value="ECO:0007669"/>
    <property type="project" value="UniProtKB-EC"/>
</dbReference>
<reference evidence="4" key="1">
    <citation type="submission" date="2022-09" db="EMBL/GenBank/DDBJ databases">
        <title>Intensive care unit water sources are persistently colonized with multi-drug resistant bacteria and are the site of extensive horizontal gene transfer of antibiotic resistance genes.</title>
        <authorList>
            <person name="Diorio-Toth L."/>
        </authorList>
    </citation>
    <scope>NUCLEOTIDE SEQUENCE</scope>
    <source>
        <strain evidence="4">GD03851</strain>
    </source>
</reference>
<dbReference type="EMBL" id="JAOCDR010000072">
    <property type="protein sequence ID" value="MDH0657612.1"/>
    <property type="molecule type" value="Genomic_DNA"/>
</dbReference>
<protein>
    <recommendedName>
        <fullName evidence="1">diguanylate cyclase</fullName>
        <ecNumber evidence="1">2.7.7.65</ecNumber>
    </recommendedName>
</protein>
<dbReference type="CDD" id="cd01949">
    <property type="entry name" value="GGDEF"/>
    <property type="match status" value="1"/>
</dbReference>
<evidence type="ECO:0000313" key="4">
    <source>
        <dbReference type="EMBL" id="MDH0657612.1"/>
    </source>
</evidence>
<dbReference type="PANTHER" id="PTHR45138:SF9">
    <property type="entry name" value="DIGUANYLATE CYCLASE DGCM-RELATED"/>
    <property type="match status" value="1"/>
</dbReference>
<proteinExistence type="predicted"/>
<dbReference type="RefSeq" id="WP_265102613.1">
    <property type="nucleotide sequence ID" value="NZ_CP068195.1"/>
</dbReference>
<sequence>MADIDYFKTINDTHGHALGDKVLQQVMRELSKNLRSKDTLIRWGGDEILIVLPSIKLDSALKMADRLRTVIESCKFQRIEEVTMSFGVVTWKKKELKTSVLRKADEQLYLAKANGRNCIFTDSVP</sequence>
<dbReference type="Pfam" id="PF00990">
    <property type="entry name" value="GGDEF"/>
    <property type="match status" value="1"/>
</dbReference>
<comment type="caution">
    <text evidence="4">The sequence shown here is derived from an EMBL/GenBank/DDBJ whole genome shotgun (WGS) entry which is preliminary data.</text>
</comment>
<dbReference type="InterPro" id="IPR029787">
    <property type="entry name" value="Nucleotide_cyclase"/>
</dbReference>
<evidence type="ECO:0000259" key="3">
    <source>
        <dbReference type="PROSITE" id="PS50887"/>
    </source>
</evidence>
<accession>A0AA42LF38</accession>
<name>A0AA42LF38_ACIJO</name>
<comment type="catalytic activity">
    <reaction evidence="2">
        <text>2 GTP = 3',3'-c-di-GMP + 2 diphosphate</text>
        <dbReference type="Rhea" id="RHEA:24898"/>
        <dbReference type="ChEBI" id="CHEBI:33019"/>
        <dbReference type="ChEBI" id="CHEBI:37565"/>
        <dbReference type="ChEBI" id="CHEBI:58805"/>
        <dbReference type="EC" id="2.7.7.65"/>
    </reaction>
</comment>
<dbReference type="SMART" id="SM00267">
    <property type="entry name" value="GGDEF"/>
    <property type="match status" value="1"/>
</dbReference>
<evidence type="ECO:0000256" key="1">
    <source>
        <dbReference type="ARBA" id="ARBA00012528"/>
    </source>
</evidence>
<dbReference type="PANTHER" id="PTHR45138">
    <property type="entry name" value="REGULATORY COMPONENTS OF SENSORY TRANSDUCTION SYSTEM"/>
    <property type="match status" value="1"/>
</dbReference>
<dbReference type="EC" id="2.7.7.65" evidence="1"/>
<dbReference type="AlphaFoldDB" id="A0AA42LF38"/>
<dbReference type="InterPro" id="IPR050469">
    <property type="entry name" value="Diguanylate_Cyclase"/>
</dbReference>
<evidence type="ECO:0000256" key="2">
    <source>
        <dbReference type="ARBA" id="ARBA00034247"/>
    </source>
</evidence>
<feature type="domain" description="GGDEF" evidence="3">
    <location>
        <begin position="1"/>
        <end position="124"/>
    </location>
</feature>
<dbReference type="Proteomes" id="UP001161099">
    <property type="component" value="Unassembled WGS sequence"/>
</dbReference>